<evidence type="ECO:0000313" key="5">
    <source>
        <dbReference type="EMBL" id="MFB9897530.1"/>
    </source>
</evidence>
<dbReference type="PANTHER" id="PTHR21089">
    <property type="entry name" value="SHIKIMATE DEHYDROGENASE"/>
    <property type="match status" value="1"/>
</dbReference>
<feature type="domain" description="Shikimate dehydrogenase substrate binding N-terminal" evidence="4">
    <location>
        <begin position="6"/>
        <end position="87"/>
    </location>
</feature>
<keyword evidence="2" id="KW-0560">Oxidoreductase</keyword>
<proteinExistence type="predicted"/>
<dbReference type="Gene3D" id="3.40.50.720">
    <property type="entry name" value="NAD(P)-binding Rossmann-like Domain"/>
    <property type="match status" value="1"/>
</dbReference>
<organism evidence="5 6">
    <name type="scientific">Hallella seregens ATCC 51272</name>
    <dbReference type="NCBI Taxonomy" id="1336250"/>
    <lineage>
        <taxon>Bacteria</taxon>
        <taxon>Pseudomonadati</taxon>
        <taxon>Bacteroidota</taxon>
        <taxon>Bacteroidia</taxon>
        <taxon>Bacteroidales</taxon>
        <taxon>Prevotellaceae</taxon>
        <taxon>Hallella</taxon>
    </lineage>
</organism>
<evidence type="ECO:0000256" key="2">
    <source>
        <dbReference type="ARBA" id="ARBA00023002"/>
    </source>
</evidence>
<evidence type="ECO:0000256" key="1">
    <source>
        <dbReference type="ARBA" id="ARBA00004871"/>
    </source>
</evidence>
<dbReference type="CDD" id="cd01065">
    <property type="entry name" value="NAD_bind_Shikimate_DH"/>
    <property type="match status" value="1"/>
</dbReference>
<reference evidence="5 6" key="1">
    <citation type="submission" date="2024-09" db="EMBL/GenBank/DDBJ databases">
        <authorList>
            <person name="Sun Q."/>
            <person name="Mori K."/>
        </authorList>
    </citation>
    <scope>NUCLEOTIDE SEQUENCE [LARGE SCALE GENOMIC DNA]</scope>
    <source>
        <strain evidence="5 6">ATCC 51272</strain>
    </source>
</reference>
<keyword evidence="3" id="KW-0057">Aromatic amino acid biosynthesis</keyword>
<comment type="pathway">
    <text evidence="1">Metabolic intermediate biosynthesis; chorismate biosynthesis; chorismate from D-erythrose 4-phosphate and phosphoenolpyruvate: step 4/7.</text>
</comment>
<dbReference type="EMBL" id="JBHLZF010000002">
    <property type="protein sequence ID" value="MFB9897530.1"/>
    <property type="molecule type" value="Genomic_DNA"/>
</dbReference>
<dbReference type="Gene3D" id="3.40.50.10860">
    <property type="entry name" value="Leucine Dehydrogenase, chain A, domain 1"/>
    <property type="match status" value="1"/>
</dbReference>
<dbReference type="Proteomes" id="UP001589688">
    <property type="component" value="Unassembled WGS sequence"/>
</dbReference>
<name>A0ABV5ZKR7_9BACT</name>
<protein>
    <submittedName>
        <fullName evidence="5">Shikimate dehydrogenase family protein</fullName>
    </submittedName>
</protein>
<evidence type="ECO:0000259" key="4">
    <source>
        <dbReference type="Pfam" id="PF08501"/>
    </source>
</evidence>
<evidence type="ECO:0000256" key="3">
    <source>
        <dbReference type="ARBA" id="ARBA00023141"/>
    </source>
</evidence>
<dbReference type="InterPro" id="IPR036291">
    <property type="entry name" value="NAD(P)-bd_dom_sf"/>
</dbReference>
<dbReference type="RefSeq" id="WP_005843398.1">
    <property type="nucleotide sequence ID" value="NZ_JADU01000025.1"/>
</dbReference>
<comment type="caution">
    <text evidence="5">The sequence shown here is derived from an EMBL/GenBank/DDBJ whole genome shotgun (WGS) entry which is preliminary data.</text>
</comment>
<dbReference type="SUPFAM" id="SSF53223">
    <property type="entry name" value="Aminoacid dehydrogenase-like, N-terminal domain"/>
    <property type="match status" value="1"/>
</dbReference>
<keyword evidence="6" id="KW-1185">Reference proteome</keyword>
<dbReference type="PANTHER" id="PTHR21089:SF1">
    <property type="entry name" value="BIFUNCTIONAL 3-DEHYDROQUINATE DEHYDRATASE_SHIKIMATE DEHYDROGENASE, CHLOROPLASTIC"/>
    <property type="match status" value="1"/>
</dbReference>
<accession>A0ABV5ZKR7</accession>
<keyword evidence="3" id="KW-0028">Amino-acid biosynthesis</keyword>
<evidence type="ECO:0000313" key="6">
    <source>
        <dbReference type="Proteomes" id="UP001589688"/>
    </source>
</evidence>
<gene>
    <name evidence="5" type="ORF">ACFFK8_06910</name>
</gene>
<sequence length="248" mass="27816">MDKYGLIGYPLMHSFSVNYFNEKFQNEGIDAVYENFEIPTIDGFQEIIDTTPGLRGLNVTIPYKEKVISYLDSLSPEARAIGAVNVIKVIHKGKKTLLKGYNSDVIGFTKSIEPLLETYHKKALVLGTGGASKAIDFGLKALGLETVKVSRFERPDTICYEQVTADVVKEYNVIVNCTPSGMYPHADECPNLPYEAMDSRTLLYDLIYNPDETLFMKKGLAQNATVKNGLEMLLLQAFASWEFWNSKE</sequence>
<dbReference type="InterPro" id="IPR013708">
    <property type="entry name" value="Shikimate_DH-bd_N"/>
</dbReference>
<dbReference type="Pfam" id="PF08501">
    <property type="entry name" value="Shikimate_dh_N"/>
    <property type="match status" value="1"/>
</dbReference>
<dbReference type="SUPFAM" id="SSF51735">
    <property type="entry name" value="NAD(P)-binding Rossmann-fold domains"/>
    <property type="match status" value="1"/>
</dbReference>
<dbReference type="InterPro" id="IPR046346">
    <property type="entry name" value="Aminoacid_DH-like_N_sf"/>
</dbReference>
<dbReference type="InterPro" id="IPR022893">
    <property type="entry name" value="Shikimate_DH_fam"/>
</dbReference>